<feature type="compositionally biased region" description="Basic and acidic residues" evidence="1">
    <location>
        <begin position="18"/>
        <end position="31"/>
    </location>
</feature>
<feature type="region of interest" description="Disordered" evidence="1">
    <location>
        <begin position="793"/>
        <end position="829"/>
    </location>
</feature>
<feature type="compositionally biased region" description="Polar residues" evidence="1">
    <location>
        <begin position="361"/>
        <end position="384"/>
    </location>
</feature>
<reference evidence="2" key="1">
    <citation type="submission" date="2023-01" db="EMBL/GenBank/DDBJ databases">
        <title>The chitinases involved in constricting ring structure development in the nematode-trapping fungus Drechslerella dactyloides.</title>
        <authorList>
            <person name="Wang R."/>
            <person name="Zhang L."/>
            <person name="Tang P."/>
            <person name="Li S."/>
            <person name="Liang L."/>
        </authorList>
    </citation>
    <scope>NUCLEOTIDE SEQUENCE</scope>
    <source>
        <strain evidence="2">YMF1.00031</strain>
    </source>
</reference>
<comment type="caution">
    <text evidence="2">The sequence shown here is derived from an EMBL/GenBank/DDBJ whole genome shotgun (WGS) entry which is preliminary data.</text>
</comment>
<evidence type="ECO:0000256" key="1">
    <source>
        <dbReference type="SAM" id="MobiDB-lite"/>
    </source>
</evidence>
<feature type="region of interest" description="Disordered" evidence="1">
    <location>
        <begin position="127"/>
        <end position="148"/>
    </location>
</feature>
<name>A0AAD6J2F5_DREDA</name>
<organism evidence="2 3">
    <name type="scientific">Drechslerella dactyloides</name>
    <name type="common">Nematode-trapping fungus</name>
    <name type="synonym">Arthrobotrys dactyloides</name>
    <dbReference type="NCBI Taxonomy" id="74499"/>
    <lineage>
        <taxon>Eukaryota</taxon>
        <taxon>Fungi</taxon>
        <taxon>Dikarya</taxon>
        <taxon>Ascomycota</taxon>
        <taxon>Pezizomycotina</taxon>
        <taxon>Orbiliomycetes</taxon>
        <taxon>Orbiliales</taxon>
        <taxon>Orbiliaceae</taxon>
        <taxon>Drechslerella</taxon>
    </lineage>
</organism>
<protein>
    <submittedName>
        <fullName evidence="2">Uncharacterized protein</fullName>
    </submittedName>
</protein>
<proteinExistence type="predicted"/>
<feature type="region of interest" description="Disordered" evidence="1">
    <location>
        <begin position="1"/>
        <end position="87"/>
    </location>
</feature>
<keyword evidence="3" id="KW-1185">Reference proteome</keyword>
<evidence type="ECO:0000313" key="3">
    <source>
        <dbReference type="Proteomes" id="UP001221413"/>
    </source>
</evidence>
<feature type="region of interest" description="Disordered" evidence="1">
    <location>
        <begin position="691"/>
        <end position="710"/>
    </location>
</feature>
<accession>A0AAD6J2F5</accession>
<feature type="compositionally biased region" description="Polar residues" evidence="1">
    <location>
        <begin position="468"/>
        <end position="481"/>
    </location>
</feature>
<evidence type="ECO:0000313" key="2">
    <source>
        <dbReference type="EMBL" id="KAJ6260866.1"/>
    </source>
</evidence>
<dbReference type="AlphaFoldDB" id="A0AAD6J2F5"/>
<feature type="compositionally biased region" description="Polar residues" evidence="1">
    <location>
        <begin position="393"/>
        <end position="402"/>
    </location>
</feature>
<dbReference type="EMBL" id="JAQGDS010000004">
    <property type="protein sequence ID" value="KAJ6260866.1"/>
    <property type="molecule type" value="Genomic_DNA"/>
</dbReference>
<sequence>MSGVGSEMDSSDPSAPHDGVKAALSERHAREIGQLQIQAPRLLSPIQPDSPLTTPLGSPDVLQENQTWPRMASGTSEQMEEDAPEAALKMRKENVAPAANQQLRADQDSTGLVDAKGDFDIYEDSSAEIESADLRPPTPDISAPQSTERQILSDVIEPDVLADADFDEELLHQLQSMYSSASESDISMRLLHAIEDGFEAKYTAAFDVFYNTRRFFGQPCGIILDAAFSQEHVISSGTATGKSIYGVHGVHGCDAHADDHDADTECEQHCSAPPNTPNASRRVPAAAGDVLNVSKSRQASESSSIVQQRISSFETPRYIPVEKKYQTSPSYQLLNAIKPVRGRSLKGRFVPSSDGVDAQTEVETVNPVSGTLQDENSASCSESVEPQDHNPFEISTSKSASSHVGELEISDNQDTSEAVSPEQEDSVIINQSEKSERESCGASSILHHIYDSEVDPSPLPSPDFSDPQIITSTPDRNSALNSPIAPLDDIPINENRQSDSIEAHSLDAASISNTLPKSPTRIMQEIDGNRQLLPPKPRVTSDEKSKVSETVNEFDADDNKENIAPEEELLVAPLERTNVYLGERQMSLSSLSRGAQSEANDEVPALVSKGVKSGKNSRWQKRPLRMVKSAIDSLRVKDVRGSASQEKGRKKRRPSVLNLFKFSRAYEAVNEPDLTGTPSFRVLPTIDSPSIMEPEVSPRSPRRAKSSLGVRLDRKKKPILAVPKYPRRRRSRGNIFGLFEFGRMQQRSSFIVHSDSKPSTPQRNSFASSKFFASRISRRFALNILPLFRRKTFSVPPAPEPQEEDELIQIQRTPSPPPRLELQLPRSGL</sequence>
<dbReference type="Proteomes" id="UP001221413">
    <property type="component" value="Unassembled WGS sequence"/>
</dbReference>
<feature type="region of interest" description="Disordered" evidence="1">
    <location>
        <begin position="349"/>
        <end position="492"/>
    </location>
</feature>
<feature type="compositionally biased region" description="Polar residues" evidence="1">
    <location>
        <begin position="63"/>
        <end position="77"/>
    </location>
</feature>
<feature type="region of interest" description="Disordered" evidence="1">
    <location>
        <begin position="526"/>
        <end position="551"/>
    </location>
</feature>
<gene>
    <name evidence="2" type="ORF">Dda_3527</name>
</gene>